<sequence>MDSYEKIKFLKKIRSAPIMKRAETPEDDGDDQNNKVKKAKSYNVKQNSAKKAMSATNVRRDESSKDEDDYKTEHPKIKIKEFFIALRPILKDLKKKWRETSGSGLP</sequence>
<evidence type="ECO:0000256" key="1">
    <source>
        <dbReference type="SAM" id="MobiDB-lite"/>
    </source>
</evidence>
<proteinExistence type="predicted"/>
<accession>A0A4Y2GCK6</accession>
<comment type="caution">
    <text evidence="2">The sequence shown here is derived from an EMBL/GenBank/DDBJ whole genome shotgun (WGS) entry which is preliminary data.</text>
</comment>
<organism evidence="2 3">
    <name type="scientific">Araneus ventricosus</name>
    <name type="common">Orbweaver spider</name>
    <name type="synonym">Epeira ventricosa</name>
    <dbReference type="NCBI Taxonomy" id="182803"/>
    <lineage>
        <taxon>Eukaryota</taxon>
        <taxon>Metazoa</taxon>
        <taxon>Ecdysozoa</taxon>
        <taxon>Arthropoda</taxon>
        <taxon>Chelicerata</taxon>
        <taxon>Arachnida</taxon>
        <taxon>Araneae</taxon>
        <taxon>Araneomorphae</taxon>
        <taxon>Entelegynae</taxon>
        <taxon>Araneoidea</taxon>
        <taxon>Araneidae</taxon>
        <taxon>Araneus</taxon>
    </lineage>
</organism>
<evidence type="ECO:0000313" key="3">
    <source>
        <dbReference type="Proteomes" id="UP000499080"/>
    </source>
</evidence>
<name>A0A4Y2GCK6_ARAVE</name>
<gene>
    <name evidence="2" type="ORF">AVEN_203050_1</name>
</gene>
<feature type="region of interest" description="Disordered" evidence="1">
    <location>
        <begin position="18"/>
        <end position="71"/>
    </location>
</feature>
<evidence type="ECO:0000313" key="2">
    <source>
        <dbReference type="EMBL" id="GBM50455.1"/>
    </source>
</evidence>
<dbReference type="AlphaFoldDB" id="A0A4Y2GCK6"/>
<feature type="compositionally biased region" description="Polar residues" evidence="1">
    <location>
        <begin position="43"/>
        <end position="57"/>
    </location>
</feature>
<dbReference type="Proteomes" id="UP000499080">
    <property type="component" value="Unassembled WGS sequence"/>
</dbReference>
<protein>
    <submittedName>
        <fullName evidence="2">Uncharacterized protein</fullName>
    </submittedName>
</protein>
<reference evidence="2 3" key="1">
    <citation type="journal article" date="2019" name="Sci. Rep.">
        <title>Orb-weaving spider Araneus ventricosus genome elucidates the spidroin gene catalogue.</title>
        <authorList>
            <person name="Kono N."/>
            <person name="Nakamura H."/>
            <person name="Ohtoshi R."/>
            <person name="Moran D.A.P."/>
            <person name="Shinohara A."/>
            <person name="Yoshida Y."/>
            <person name="Fujiwara M."/>
            <person name="Mori M."/>
            <person name="Tomita M."/>
            <person name="Arakawa K."/>
        </authorList>
    </citation>
    <scope>NUCLEOTIDE SEQUENCE [LARGE SCALE GENOMIC DNA]</scope>
</reference>
<keyword evidence="3" id="KW-1185">Reference proteome</keyword>
<dbReference type="EMBL" id="BGPR01001300">
    <property type="protein sequence ID" value="GBM50455.1"/>
    <property type="molecule type" value="Genomic_DNA"/>
</dbReference>